<evidence type="ECO:0000256" key="1">
    <source>
        <dbReference type="SAM" id="MobiDB-lite"/>
    </source>
</evidence>
<keyword evidence="3" id="KW-1185">Reference proteome</keyword>
<gene>
    <name evidence="2" type="ORF">PCOR1329_LOCUS49027</name>
</gene>
<name>A0ABN9UJB7_9DINO</name>
<organism evidence="2 3">
    <name type="scientific">Prorocentrum cordatum</name>
    <dbReference type="NCBI Taxonomy" id="2364126"/>
    <lineage>
        <taxon>Eukaryota</taxon>
        <taxon>Sar</taxon>
        <taxon>Alveolata</taxon>
        <taxon>Dinophyceae</taxon>
        <taxon>Prorocentrales</taxon>
        <taxon>Prorocentraceae</taxon>
        <taxon>Prorocentrum</taxon>
    </lineage>
</organism>
<proteinExistence type="predicted"/>
<protein>
    <submittedName>
        <fullName evidence="2">Uncharacterized protein</fullName>
    </submittedName>
</protein>
<reference evidence="2" key="1">
    <citation type="submission" date="2023-10" db="EMBL/GenBank/DDBJ databases">
        <authorList>
            <person name="Chen Y."/>
            <person name="Shah S."/>
            <person name="Dougan E. K."/>
            <person name="Thang M."/>
            <person name="Chan C."/>
        </authorList>
    </citation>
    <scope>NUCLEOTIDE SEQUENCE [LARGE SCALE GENOMIC DNA]</scope>
</reference>
<evidence type="ECO:0000313" key="3">
    <source>
        <dbReference type="Proteomes" id="UP001189429"/>
    </source>
</evidence>
<comment type="caution">
    <text evidence="2">The sequence shown here is derived from an EMBL/GenBank/DDBJ whole genome shotgun (WGS) entry which is preliminary data.</text>
</comment>
<accession>A0ABN9UJB7</accession>
<dbReference type="EMBL" id="CAUYUJ010015932">
    <property type="protein sequence ID" value="CAK0859778.1"/>
    <property type="molecule type" value="Genomic_DNA"/>
</dbReference>
<evidence type="ECO:0000313" key="2">
    <source>
        <dbReference type="EMBL" id="CAK0859778.1"/>
    </source>
</evidence>
<dbReference type="Proteomes" id="UP001189429">
    <property type="component" value="Unassembled WGS sequence"/>
</dbReference>
<feature type="non-terminal residue" evidence="2">
    <location>
        <position position="1"/>
    </location>
</feature>
<sequence>AWPSRWKASAMGPRPAAAADSAAAAEAGCSGAWAGGAEDGADEVEAGAAEPPKLQQSEAIMEAIIRSAKPLPILGCHSSGQSSQSRTRYAYRYGSFLIYCFADRRWPSHTLCHLPPPWSRSWLFSAPVSSR</sequence>
<feature type="region of interest" description="Disordered" evidence="1">
    <location>
        <begin position="34"/>
        <end position="53"/>
    </location>
</feature>